<keyword evidence="2" id="KW-1185">Reference proteome</keyword>
<gene>
    <name evidence="1" type="ORF">Val02_20890</name>
</gene>
<dbReference type="Proteomes" id="UP000619260">
    <property type="component" value="Unassembled WGS sequence"/>
</dbReference>
<comment type="caution">
    <text evidence="1">The sequence shown here is derived from an EMBL/GenBank/DDBJ whole genome shotgun (WGS) entry which is preliminary data.</text>
</comment>
<protein>
    <submittedName>
        <fullName evidence="1">Uncharacterized protein</fullName>
    </submittedName>
</protein>
<dbReference type="AlphaFoldDB" id="A0A8J3YJW6"/>
<dbReference type="EMBL" id="BOPF01000006">
    <property type="protein sequence ID" value="GIJ45203.1"/>
    <property type="molecule type" value="Genomic_DNA"/>
</dbReference>
<proteinExistence type="predicted"/>
<accession>A0A8J3YJW6</accession>
<organism evidence="1 2">
    <name type="scientific">Virgisporangium aliadipatigenens</name>
    <dbReference type="NCBI Taxonomy" id="741659"/>
    <lineage>
        <taxon>Bacteria</taxon>
        <taxon>Bacillati</taxon>
        <taxon>Actinomycetota</taxon>
        <taxon>Actinomycetes</taxon>
        <taxon>Micromonosporales</taxon>
        <taxon>Micromonosporaceae</taxon>
        <taxon>Virgisporangium</taxon>
    </lineage>
</organism>
<sequence>MMEVVLSTAGALLGVALGAALTARAQTRVWHLGETARATSERRRVYADFLAAQRHWRAAVMDPDVHVMAASTFSRKPHADGGQAALDVLRLRMEIELSAPSARVPTAARDAYRATIALAEARAVHPAGGVPEEILERCRRAEKAFADVAREELGAGALWS</sequence>
<name>A0A8J3YJW6_9ACTN</name>
<dbReference type="RefSeq" id="WP_203898748.1">
    <property type="nucleotide sequence ID" value="NZ_BOPF01000006.1"/>
</dbReference>
<reference evidence="1" key="1">
    <citation type="submission" date="2021-01" db="EMBL/GenBank/DDBJ databases">
        <title>Whole genome shotgun sequence of Virgisporangium aliadipatigenens NBRC 105644.</title>
        <authorList>
            <person name="Komaki H."/>
            <person name="Tamura T."/>
        </authorList>
    </citation>
    <scope>NUCLEOTIDE SEQUENCE</scope>
    <source>
        <strain evidence="1">NBRC 105644</strain>
    </source>
</reference>
<evidence type="ECO:0000313" key="1">
    <source>
        <dbReference type="EMBL" id="GIJ45203.1"/>
    </source>
</evidence>
<evidence type="ECO:0000313" key="2">
    <source>
        <dbReference type="Proteomes" id="UP000619260"/>
    </source>
</evidence>